<comment type="caution">
    <text evidence="4">The sequence shown here is derived from an EMBL/GenBank/DDBJ whole genome shotgun (WGS) entry which is preliminary data.</text>
</comment>
<gene>
    <name evidence="4" type="ORF">AB0I48_19735</name>
</gene>
<protein>
    <submittedName>
        <fullName evidence="4">MCE family protein</fullName>
    </submittedName>
</protein>
<dbReference type="PROSITE" id="PS51257">
    <property type="entry name" value="PROKAR_LIPOPROTEIN"/>
    <property type="match status" value="1"/>
</dbReference>
<reference evidence="4 5" key="1">
    <citation type="submission" date="2024-06" db="EMBL/GenBank/DDBJ databases">
        <title>The Natural Products Discovery Center: Release of the First 8490 Sequenced Strains for Exploring Actinobacteria Biosynthetic Diversity.</title>
        <authorList>
            <person name="Kalkreuter E."/>
            <person name="Kautsar S.A."/>
            <person name="Yang D."/>
            <person name="Bader C.D."/>
            <person name="Teijaro C.N."/>
            <person name="Fluegel L."/>
            <person name="Davis C.M."/>
            <person name="Simpson J.R."/>
            <person name="Lauterbach L."/>
            <person name="Steele A.D."/>
            <person name="Gui C."/>
            <person name="Meng S."/>
            <person name="Li G."/>
            <person name="Viehrig K."/>
            <person name="Ye F."/>
            <person name="Su P."/>
            <person name="Kiefer A.F."/>
            <person name="Nichols A."/>
            <person name="Cepeda A.J."/>
            <person name="Yan W."/>
            <person name="Fan B."/>
            <person name="Jiang Y."/>
            <person name="Adhikari A."/>
            <person name="Zheng C.-J."/>
            <person name="Schuster L."/>
            <person name="Cowan T.M."/>
            <person name="Smanski M.J."/>
            <person name="Chevrette M.G."/>
            <person name="De Carvalho L.P.S."/>
            <person name="Shen B."/>
        </authorList>
    </citation>
    <scope>NUCLEOTIDE SEQUENCE [LARGE SCALE GENOMIC DNA]</scope>
    <source>
        <strain evidence="4 5">NPDC050403</strain>
    </source>
</reference>
<feature type="signal peptide" evidence="1">
    <location>
        <begin position="1"/>
        <end position="26"/>
    </location>
</feature>
<dbReference type="RefSeq" id="WP_357785544.1">
    <property type="nucleotide sequence ID" value="NZ_JBFAKC010000008.1"/>
</dbReference>
<dbReference type="NCBIfam" id="TIGR00996">
    <property type="entry name" value="Mtu_fam_mce"/>
    <property type="match status" value="1"/>
</dbReference>
<keyword evidence="1" id="KW-0732">Signal</keyword>
<dbReference type="InterPro" id="IPR052336">
    <property type="entry name" value="MlaD_Phospholipid_Transporter"/>
</dbReference>
<proteinExistence type="predicted"/>
<organism evidence="4 5">
    <name type="scientific">Nocardia aurea</name>
    <dbReference type="NCBI Taxonomy" id="2144174"/>
    <lineage>
        <taxon>Bacteria</taxon>
        <taxon>Bacillati</taxon>
        <taxon>Actinomycetota</taxon>
        <taxon>Actinomycetes</taxon>
        <taxon>Mycobacteriales</taxon>
        <taxon>Nocardiaceae</taxon>
        <taxon>Nocardia</taxon>
    </lineage>
</organism>
<evidence type="ECO:0000313" key="5">
    <source>
        <dbReference type="Proteomes" id="UP001551695"/>
    </source>
</evidence>
<accession>A0ABV3FX99</accession>
<evidence type="ECO:0000259" key="3">
    <source>
        <dbReference type="Pfam" id="PF11887"/>
    </source>
</evidence>
<feature type="domain" description="Mce/MlaD" evidence="2">
    <location>
        <begin position="43"/>
        <end position="116"/>
    </location>
</feature>
<feature type="chain" id="PRO_5045060369" evidence="1">
    <location>
        <begin position="27"/>
        <end position="371"/>
    </location>
</feature>
<evidence type="ECO:0000313" key="4">
    <source>
        <dbReference type="EMBL" id="MEV0709801.1"/>
    </source>
</evidence>
<dbReference type="PANTHER" id="PTHR33371:SF15">
    <property type="entry name" value="LIPOPROTEIN LPRN"/>
    <property type="match status" value="1"/>
</dbReference>
<feature type="domain" description="Mammalian cell entry C-terminal" evidence="3">
    <location>
        <begin position="125"/>
        <end position="309"/>
    </location>
</feature>
<evidence type="ECO:0000259" key="2">
    <source>
        <dbReference type="Pfam" id="PF02470"/>
    </source>
</evidence>
<dbReference type="InterPro" id="IPR024516">
    <property type="entry name" value="Mce_C"/>
</dbReference>
<sequence length="371" mass="38403">MSARTRNYAARALAALVVAGATSGCAITVENVPMPKPGIGGDGYVIHAAFRDALNLPERAHVKIGGTDIGVVTEIESTNFIADVEMLIRTDIQLPRGTTAELRQATPLGDVFIAMTLPAATPDAQLLGPGDTIGVENTAAGASVEQLMVSISMLLNGGGLNQAAKITSEMDSMFAGRAPQLAHVLNELSSAIAALNQRTADIDGTLNGISVLTGELARRKAELGVAADTFPGLLGLVAENNRDIAGLIQKVSVTMAALGDFTDTTSPEFISLFDSVQKLMSGFSQSEELGQALERFDQVYPNVMASFEGPTLAVAATISFLSIGALTDPDGSRAPELGDVPAFIGSLTQVIEKVGGRLNSTPSTPRPGGGR</sequence>
<keyword evidence="5" id="KW-1185">Reference proteome</keyword>
<dbReference type="Proteomes" id="UP001551695">
    <property type="component" value="Unassembled WGS sequence"/>
</dbReference>
<dbReference type="Pfam" id="PF11887">
    <property type="entry name" value="Mce4_CUP1"/>
    <property type="match status" value="1"/>
</dbReference>
<name>A0ABV3FX99_9NOCA</name>
<evidence type="ECO:0000256" key="1">
    <source>
        <dbReference type="SAM" id="SignalP"/>
    </source>
</evidence>
<dbReference type="PANTHER" id="PTHR33371">
    <property type="entry name" value="INTERMEMBRANE PHOSPHOLIPID TRANSPORT SYSTEM BINDING PROTEIN MLAD-RELATED"/>
    <property type="match status" value="1"/>
</dbReference>
<dbReference type="InterPro" id="IPR005693">
    <property type="entry name" value="Mce"/>
</dbReference>
<dbReference type="InterPro" id="IPR003399">
    <property type="entry name" value="Mce/MlaD"/>
</dbReference>
<dbReference type="Pfam" id="PF02470">
    <property type="entry name" value="MlaD"/>
    <property type="match status" value="1"/>
</dbReference>
<dbReference type="EMBL" id="JBFAKC010000008">
    <property type="protein sequence ID" value="MEV0709801.1"/>
    <property type="molecule type" value="Genomic_DNA"/>
</dbReference>